<protein>
    <submittedName>
        <fullName evidence="1">DUF6221 family protein</fullName>
    </submittedName>
</protein>
<keyword evidence="2" id="KW-1185">Reference proteome</keyword>
<dbReference type="Proteomes" id="UP001595834">
    <property type="component" value="Unassembled WGS sequence"/>
</dbReference>
<evidence type="ECO:0000313" key="2">
    <source>
        <dbReference type="Proteomes" id="UP001595834"/>
    </source>
</evidence>
<proteinExistence type="predicted"/>
<gene>
    <name evidence="1" type="ORF">ACFPFX_30875</name>
</gene>
<dbReference type="Pfam" id="PF19730">
    <property type="entry name" value="DUF6221"/>
    <property type="match status" value="1"/>
</dbReference>
<comment type="caution">
    <text evidence="1">The sequence shown here is derived from an EMBL/GenBank/DDBJ whole genome shotgun (WGS) entry which is preliminary data.</text>
</comment>
<dbReference type="InterPro" id="IPR046193">
    <property type="entry name" value="DUF6221"/>
</dbReference>
<evidence type="ECO:0000313" key="1">
    <source>
        <dbReference type="EMBL" id="MFC4960710.1"/>
    </source>
</evidence>
<name>A0ABV9UWA9_9ACTN</name>
<organism evidence="1 2">
    <name type="scientific">Streptomyces mauvecolor</name>
    <dbReference type="NCBI Taxonomy" id="58345"/>
    <lineage>
        <taxon>Bacteria</taxon>
        <taxon>Bacillati</taxon>
        <taxon>Actinomycetota</taxon>
        <taxon>Actinomycetes</taxon>
        <taxon>Kitasatosporales</taxon>
        <taxon>Streptomycetaceae</taxon>
        <taxon>Streptomyces</taxon>
    </lineage>
</organism>
<dbReference type="RefSeq" id="WP_344380629.1">
    <property type="nucleotide sequence ID" value="NZ_BAAASQ010000050.1"/>
</dbReference>
<reference evidence="2" key="1">
    <citation type="journal article" date="2019" name="Int. J. Syst. Evol. Microbiol.">
        <title>The Global Catalogue of Microorganisms (GCM) 10K type strain sequencing project: providing services to taxonomists for standard genome sequencing and annotation.</title>
        <authorList>
            <consortium name="The Broad Institute Genomics Platform"/>
            <consortium name="The Broad Institute Genome Sequencing Center for Infectious Disease"/>
            <person name="Wu L."/>
            <person name="Ma J."/>
        </authorList>
    </citation>
    <scope>NUCLEOTIDE SEQUENCE [LARGE SCALE GENOMIC DNA]</scope>
    <source>
        <strain evidence="2">CCM 7224</strain>
    </source>
</reference>
<dbReference type="EMBL" id="JBHSIZ010000039">
    <property type="protein sequence ID" value="MFC4960710.1"/>
    <property type="molecule type" value="Genomic_DNA"/>
</dbReference>
<sequence length="173" mass="19944">MATNKYEDFCAHCRRFLPPGARTLRRGRTGWLAYCPAEAPDPQRSGPVLESRDPDRRLHEPLVSFVHARLDEDERGTDCNCTSWRHHPPRSGKVIDDHDQPVVHTRRDAATHLATWDPPHIWGNLESRRLIVDLYEAAADKPAKDALRDAVRALAMAYKDHPEFDPAWLLREW</sequence>
<accession>A0ABV9UWA9</accession>